<feature type="chain" id="PRO_5045279060" description="CDGP domain-containing protein" evidence="1">
    <location>
        <begin position="30"/>
        <end position="108"/>
    </location>
</feature>
<evidence type="ECO:0000313" key="4">
    <source>
        <dbReference type="Proteomes" id="UP001190336"/>
    </source>
</evidence>
<feature type="signal peptide" evidence="1">
    <location>
        <begin position="1"/>
        <end position="29"/>
    </location>
</feature>
<evidence type="ECO:0000256" key="1">
    <source>
        <dbReference type="SAM" id="SignalP"/>
    </source>
</evidence>
<dbReference type="PROSITE" id="PS51257">
    <property type="entry name" value="PROKAR_LIPOPROTEIN"/>
    <property type="match status" value="1"/>
</dbReference>
<proteinExistence type="predicted"/>
<organism evidence="3 4">
    <name type="scientific">[Mycobacterium] kokjensenii</name>
    <dbReference type="NCBI Taxonomy" id="3064287"/>
    <lineage>
        <taxon>Bacteria</taxon>
        <taxon>Bacillati</taxon>
        <taxon>Actinomycetota</taxon>
        <taxon>Actinomycetes</taxon>
        <taxon>Mycobacteriales</taxon>
        <taxon>Mycobacteriaceae</taxon>
        <taxon>Mycolicibacter</taxon>
    </lineage>
</organism>
<keyword evidence="1" id="KW-0732">Signal</keyword>
<dbReference type="InterPro" id="IPR056271">
    <property type="entry name" value="CDGP_dom"/>
</dbReference>
<name>A0ABM9LGJ5_9MYCO</name>
<dbReference type="Pfam" id="PF24238">
    <property type="entry name" value="CDGP"/>
    <property type="match status" value="1"/>
</dbReference>
<keyword evidence="4" id="KW-1185">Reference proteome</keyword>
<accession>A0ABM9LGJ5</accession>
<protein>
    <recommendedName>
        <fullName evidence="2">CDGP domain-containing protein</fullName>
    </recommendedName>
</protein>
<dbReference type="Proteomes" id="UP001190336">
    <property type="component" value="Chromosome"/>
</dbReference>
<dbReference type="EMBL" id="OY726394">
    <property type="protein sequence ID" value="CAJ1498626.1"/>
    <property type="molecule type" value="Genomic_DNA"/>
</dbReference>
<reference evidence="3 4" key="1">
    <citation type="submission" date="2023-08" db="EMBL/GenBank/DDBJ databases">
        <authorList>
            <person name="Folkvardsen B D."/>
            <person name="Norman A."/>
        </authorList>
    </citation>
    <scope>NUCLEOTIDE SEQUENCE [LARGE SCALE GENOMIC DNA]</scope>
    <source>
        <strain evidence="3 4">Mu0083</strain>
    </source>
</reference>
<sequence>MRITAIVATLGVIAAVPALCLTTAAPAGAGCQATYFGWNNGRTICDDPKNPDGSWGRCLYAGGGDSGGGFTNCYVVLPDAIPLNQPDWIPGPNMAPLGPGPAPRYGGF</sequence>
<evidence type="ECO:0000259" key="2">
    <source>
        <dbReference type="Pfam" id="PF24238"/>
    </source>
</evidence>
<feature type="domain" description="CDGP" evidence="2">
    <location>
        <begin position="30"/>
        <end position="84"/>
    </location>
</feature>
<evidence type="ECO:0000313" key="3">
    <source>
        <dbReference type="EMBL" id="CAJ1498626.1"/>
    </source>
</evidence>
<dbReference type="RefSeq" id="WP_308476977.1">
    <property type="nucleotide sequence ID" value="NZ_OY726394.1"/>
</dbReference>
<gene>
    <name evidence="3" type="ORF">MU0083_001976</name>
</gene>